<feature type="domain" description="NADH:quinone oxidoreductase/Mrp antiporter transmembrane" evidence="8">
    <location>
        <begin position="137"/>
        <end position="419"/>
    </location>
</feature>
<dbReference type="GeneID" id="9743504"/>
<keyword evidence="3 7" id="KW-0812">Transmembrane</keyword>
<keyword evidence="2" id="KW-1003">Cell membrane</keyword>
<evidence type="ECO:0000256" key="3">
    <source>
        <dbReference type="ARBA" id="ARBA00022692"/>
    </source>
</evidence>
<keyword evidence="6 7" id="KW-0472">Membrane</keyword>
<dbReference type="OrthoDB" id="371891at2157"/>
<dbReference type="InterPro" id="IPR001750">
    <property type="entry name" value="ND/Mrp_TM"/>
</dbReference>
<organism evidence="9 10">
    <name type="scientific">Methanolacinia petrolearia (strain DSM 11571 / OCM 486 / SEBR 4847)</name>
    <name type="common">Methanoplanus petrolearius</name>
    <dbReference type="NCBI Taxonomy" id="679926"/>
    <lineage>
        <taxon>Archaea</taxon>
        <taxon>Methanobacteriati</taxon>
        <taxon>Methanobacteriota</taxon>
        <taxon>Stenosarchaea group</taxon>
        <taxon>Methanomicrobia</taxon>
        <taxon>Methanomicrobiales</taxon>
        <taxon>Methanomicrobiaceae</taxon>
        <taxon>Methanolacinia</taxon>
    </lineage>
</organism>
<dbReference type="InterPro" id="IPR052175">
    <property type="entry name" value="ComplexI-like_HydComp"/>
</dbReference>
<feature type="transmembrane region" description="Helical" evidence="7">
    <location>
        <begin position="242"/>
        <end position="263"/>
    </location>
</feature>
<dbReference type="Pfam" id="PF00361">
    <property type="entry name" value="Proton_antipo_M"/>
    <property type="match status" value="1"/>
</dbReference>
<dbReference type="Proteomes" id="UP000006565">
    <property type="component" value="Chromosome"/>
</dbReference>
<keyword evidence="10" id="KW-1185">Reference proteome</keyword>
<protein>
    <submittedName>
        <fullName evidence="9">NADH/Ubiquinone/plastoquinone (Complex I)</fullName>
    </submittedName>
</protein>
<evidence type="ECO:0000256" key="7">
    <source>
        <dbReference type="SAM" id="Phobius"/>
    </source>
</evidence>
<evidence type="ECO:0000256" key="1">
    <source>
        <dbReference type="ARBA" id="ARBA00004651"/>
    </source>
</evidence>
<feature type="transmembrane region" description="Helical" evidence="7">
    <location>
        <begin position="36"/>
        <end position="55"/>
    </location>
</feature>
<dbReference type="KEGG" id="mpi:Mpet_1040"/>
<dbReference type="GO" id="GO:0005886">
    <property type="term" value="C:plasma membrane"/>
    <property type="evidence" value="ECO:0007669"/>
    <property type="project" value="UniProtKB-SubCell"/>
</dbReference>
<evidence type="ECO:0000256" key="2">
    <source>
        <dbReference type="ARBA" id="ARBA00022475"/>
    </source>
</evidence>
<dbReference type="PRINTS" id="PR01437">
    <property type="entry name" value="NUOXDRDTASE4"/>
</dbReference>
<dbReference type="eggNOG" id="arCOG01537">
    <property type="taxonomic scope" value="Archaea"/>
</dbReference>
<keyword evidence="5" id="KW-0560">Oxidoreductase</keyword>
<feature type="transmembrane region" description="Helical" evidence="7">
    <location>
        <begin position="122"/>
        <end position="138"/>
    </location>
</feature>
<dbReference type="STRING" id="679926.Mpet_1040"/>
<dbReference type="AlphaFoldDB" id="E1RKF4"/>
<evidence type="ECO:0000256" key="5">
    <source>
        <dbReference type="ARBA" id="ARBA00023002"/>
    </source>
</evidence>
<dbReference type="GO" id="GO:0042773">
    <property type="term" value="P:ATP synthesis coupled electron transport"/>
    <property type="evidence" value="ECO:0007669"/>
    <property type="project" value="InterPro"/>
</dbReference>
<feature type="transmembrane region" description="Helical" evidence="7">
    <location>
        <begin position="144"/>
        <end position="160"/>
    </location>
</feature>
<feature type="transmembrane region" description="Helical" evidence="7">
    <location>
        <begin position="172"/>
        <end position="192"/>
    </location>
</feature>
<evidence type="ECO:0000313" key="9">
    <source>
        <dbReference type="EMBL" id="ADN35807.1"/>
    </source>
</evidence>
<evidence type="ECO:0000256" key="6">
    <source>
        <dbReference type="ARBA" id="ARBA00023136"/>
    </source>
</evidence>
<feature type="transmembrane region" description="Helical" evidence="7">
    <location>
        <begin position="212"/>
        <end position="230"/>
    </location>
</feature>
<feature type="transmembrane region" description="Helical" evidence="7">
    <location>
        <begin position="633"/>
        <end position="650"/>
    </location>
</feature>
<feature type="transmembrane region" description="Helical" evidence="7">
    <location>
        <begin position="425"/>
        <end position="454"/>
    </location>
</feature>
<dbReference type="PANTHER" id="PTHR42682:SF3">
    <property type="entry name" value="FORMATE HYDROGENLYASE SUBUNIT 3-RELATED"/>
    <property type="match status" value="1"/>
</dbReference>
<feature type="transmembrane region" description="Helical" evidence="7">
    <location>
        <begin position="475"/>
        <end position="498"/>
    </location>
</feature>
<accession>E1RKF4</accession>
<keyword evidence="4 7" id="KW-1133">Transmembrane helix</keyword>
<comment type="subcellular location">
    <subcellularLocation>
        <location evidence="1">Cell membrane</location>
        <topology evidence="1">Multi-pass membrane protein</topology>
    </subcellularLocation>
</comment>
<dbReference type="HOGENOM" id="CLU_007100_8_1_2"/>
<name>E1RKF4_METP4</name>
<feature type="transmembrane region" description="Helical" evidence="7">
    <location>
        <begin position="275"/>
        <end position="297"/>
    </location>
</feature>
<feature type="transmembrane region" description="Helical" evidence="7">
    <location>
        <begin position="388"/>
        <end position="413"/>
    </location>
</feature>
<reference evidence="9 10" key="1">
    <citation type="journal article" date="2010" name="Stand. Genomic Sci.">
        <title>Complete genome sequence of Methanoplanus petrolearius type strain (SEBR 4847).</title>
        <authorList>
            <person name="Brambilla E."/>
            <person name="Djao O.D."/>
            <person name="Daligault H."/>
            <person name="Lapidus A."/>
            <person name="Lucas S."/>
            <person name="Hammon N."/>
            <person name="Nolan M."/>
            <person name="Tice H."/>
            <person name="Cheng J.F."/>
            <person name="Han C."/>
            <person name="Tapia R."/>
            <person name="Goodwin L."/>
            <person name="Pitluck S."/>
            <person name="Liolios K."/>
            <person name="Ivanova N."/>
            <person name="Mavromatis K."/>
            <person name="Mikhailova N."/>
            <person name="Pati A."/>
            <person name="Chen A."/>
            <person name="Palaniappan K."/>
            <person name="Land M."/>
            <person name="Hauser L."/>
            <person name="Chang Y.J."/>
            <person name="Jeffries C.D."/>
            <person name="Rohde M."/>
            <person name="Spring S."/>
            <person name="Sikorski J."/>
            <person name="Goker M."/>
            <person name="Woyke T."/>
            <person name="Bristow J."/>
            <person name="Eisen J.A."/>
            <person name="Markowitz V."/>
            <person name="Hugenholtz P."/>
            <person name="Kyrpides N.C."/>
            <person name="Klenk H.P."/>
        </authorList>
    </citation>
    <scope>NUCLEOTIDE SEQUENCE [LARGE SCALE GENOMIC DNA]</scope>
    <source>
        <strain evidence="10">DSM 11571 / OCM 486 / SEBR 4847</strain>
    </source>
</reference>
<gene>
    <name evidence="9" type="ordered locus">Mpet_1040</name>
</gene>
<dbReference type="RefSeq" id="WP_013328985.1">
    <property type="nucleotide sequence ID" value="NC_014507.1"/>
</dbReference>
<dbReference type="InterPro" id="IPR003918">
    <property type="entry name" value="NADH_UbQ_OxRdtase"/>
</dbReference>
<evidence type="ECO:0000256" key="4">
    <source>
        <dbReference type="ARBA" id="ARBA00022989"/>
    </source>
</evidence>
<feature type="transmembrane region" description="Helical" evidence="7">
    <location>
        <begin position="510"/>
        <end position="528"/>
    </location>
</feature>
<evidence type="ECO:0000259" key="8">
    <source>
        <dbReference type="Pfam" id="PF00361"/>
    </source>
</evidence>
<feature type="transmembrane region" description="Helical" evidence="7">
    <location>
        <begin position="304"/>
        <end position="327"/>
    </location>
</feature>
<feature type="transmembrane region" description="Helical" evidence="7">
    <location>
        <begin position="347"/>
        <end position="368"/>
    </location>
</feature>
<dbReference type="PANTHER" id="PTHR42682">
    <property type="entry name" value="HYDROGENASE-4 COMPONENT F"/>
    <property type="match status" value="1"/>
</dbReference>
<proteinExistence type="predicted"/>
<dbReference type="EMBL" id="CP002117">
    <property type="protein sequence ID" value="ADN35807.1"/>
    <property type="molecule type" value="Genomic_DNA"/>
</dbReference>
<evidence type="ECO:0000313" key="10">
    <source>
        <dbReference type="Proteomes" id="UP000006565"/>
    </source>
</evidence>
<dbReference type="GO" id="GO:0008137">
    <property type="term" value="F:NADH dehydrogenase (ubiquinone) activity"/>
    <property type="evidence" value="ECO:0007669"/>
    <property type="project" value="InterPro"/>
</dbReference>
<keyword evidence="9" id="KW-0830">Ubiquinone</keyword>
<feature type="transmembrane region" description="Helical" evidence="7">
    <location>
        <begin position="85"/>
        <end position="102"/>
    </location>
</feature>
<sequence length="652" mass="70692" precursor="true">MELELIITGLAFLALACVSAAIATFAGEGKESLNKLSSFTGICGSLLTASGSLLAFAGDREIILGTYPLAPGLDLYFGIDRLSGIFLLLLAIVSCAVSLYILGDLKEGENKNLQKRISTRNALMYGFIISMALVLISRDIVGFIISWELMAISSFLLVMFEYEDEKTQRAGMYYFAMTQLSTVFIISGFLALVSESGSYTFSGIAPVSGEPASLIFCLLLVGFSIKAGVIPLHKWLPYAHPAAPSAISALMSGVMLNIAVYGLLRVLLDITEIEIWWGGAIIVLGLLSAVLGVMYAMKESDIKALLAYSSIENIGIIFLGIGLFVLFTASSYEFLGMLALAGSLFHAFSHGIVKSLLFMTAGSVVHSVHTRDIDEMGGLIKRMPNTGFIFFVGAIAISAIPPLCCFAGELMIFESLIYSFQEVGAYMRLLILVILSLFALTSAMSAACFVKAFGISFLGLPRSKCAEEAEEVHSGAVIGPAILAGVCILTGVFSGMIMDFAGYPGFLPDMLSVSLLLLLVVLLVYASLKTIRHPSDRISVTWDCGIRRPASRIEYTSEGFSQPLVTIFSSMFRTKQCLEKEYYDSEGCIFKSGTGGIRLIRFFEEYIYIPAGHAVERFAELVSRHQNGSLDTYLLYLFITVVSVIIYLGLMQ</sequence>
<dbReference type="GO" id="GO:0016491">
    <property type="term" value="F:oxidoreductase activity"/>
    <property type="evidence" value="ECO:0007669"/>
    <property type="project" value="UniProtKB-KW"/>
</dbReference>